<feature type="compositionally biased region" description="Basic and acidic residues" evidence="2">
    <location>
        <begin position="237"/>
        <end position="247"/>
    </location>
</feature>
<sequence>MSEVRTGSFTSLIVVSEIAALLAVILIVAFVLSLRKQSKKKKLSESFLTAVKSYEIERDKTLKVRFSATTDLGEDERNKLVDTLIESEKKVYLHIAQLYMGYNPESILDLEKEMQSLAECSLNIYSQQSDSSTTDEADDSGSHDLKKQIKNLRDEKKELKEKNAQLQIDFDAAMDSMERMTTEFANMYEGGSKEGEKRVKNEMYQLRQTLAQKKEFTEASDDEKDEGDEVPDMEVTPESKEGGGKPA</sequence>
<keyword evidence="3" id="KW-0472">Membrane</keyword>
<proteinExistence type="predicted"/>
<evidence type="ECO:0000256" key="2">
    <source>
        <dbReference type="SAM" id="MobiDB-lite"/>
    </source>
</evidence>
<dbReference type="AlphaFoldDB" id="A0A3B0ZRZ1"/>
<evidence type="ECO:0000313" key="4">
    <source>
        <dbReference type="EMBL" id="VAW96315.1"/>
    </source>
</evidence>
<organism evidence="4">
    <name type="scientific">hydrothermal vent metagenome</name>
    <dbReference type="NCBI Taxonomy" id="652676"/>
    <lineage>
        <taxon>unclassified sequences</taxon>
        <taxon>metagenomes</taxon>
        <taxon>ecological metagenomes</taxon>
    </lineage>
</organism>
<evidence type="ECO:0000256" key="1">
    <source>
        <dbReference type="SAM" id="Coils"/>
    </source>
</evidence>
<name>A0A3B0ZRZ1_9ZZZZ</name>
<feature type="coiled-coil region" evidence="1">
    <location>
        <begin position="142"/>
        <end position="176"/>
    </location>
</feature>
<reference evidence="4" key="1">
    <citation type="submission" date="2018-06" db="EMBL/GenBank/DDBJ databases">
        <authorList>
            <person name="Zhirakovskaya E."/>
        </authorList>
    </citation>
    <scope>NUCLEOTIDE SEQUENCE</scope>
</reference>
<evidence type="ECO:0000256" key="3">
    <source>
        <dbReference type="SAM" id="Phobius"/>
    </source>
</evidence>
<keyword evidence="3" id="KW-1133">Transmembrane helix</keyword>
<feature type="transmembrane region" description="Helical" evidence="3">
    <location>
        <begin position="12"/>
        <end position="34"/>
    </location>
</feature>
<keyword evidence="3" id="KW-0812">Transmembrane</keyword>
<feature type="region of interest" description="Disordered" evidence="2">
    <location>
        <begin position="210"/>
        <end position="247"/>
    </location>
</feature>
<gene>
    <name evidence="4" type="ORF">MNBD_GAMMA23-1737</name>
</gene>
<feature type="compositionally biased region" description="Acidic residues" evidence="2">
    <location>
        <begin position="218"/>
        <end position="232"/>
    </location>
</feature>
<protein>
    <submittedName>
        <fullName evidence="4">Uncharacterized protein</fullName>
    </submittedName>
</protein>
<accession>A0A3B0ZRZ1</accession>
<dbReference type="EMBL" id="UOFT01000052">
    <property type="protein sequence ID" value="VAW96315.1"/>
    <property type="molecule type" value="Genomic_DNA"/>
</dbReference>
<keyword evidence="1" id="KW-0175">Coiled coil</keyword>